<evidence type="ECO:0000313" key="4">
    <source>
        <dbReference type="Proteomes" id="UP000466517"/>
    </source>
</evidence>
<evidence type="ECO:0000313" key="3">
    <source>
        <dbReference type="EMBL" id="BBZ28789.1"/>
    </source>
</evidence>
<gene>
    <name evidence="3" type="ORF">MMAD_30840</name>
</gene>
<keyword evidence="1" id="KW-0732">Signal</keyword>
<dbReference type="RefSeq" id="WP_246240712.1">
    <property type="nucleotide sequence ID" value="NZ_AP022610.1"/>
</dbReference>
<dbReference type="AlphaFoldDB" id="A0A7I7XHW5"/>
<reference evidence="3 4" key="1">
    <citation type="journal article" date="2019" name="Emerg. Microbes Infect.">
        <title>Comprehensive subspecies identification of 175 nontuberculous mycobacteria species based on 7547 genomic profiles.</title>
        <authorList>
            <person name="Matsumoto Y."/>
            <person name="Kinjo T."/>
            <person name="Motooka D."/>
            <person name="Nabeya D."/>
            <person name="Jung N."/>
            <person name="Uechi K."/>
            <person name="Horii T."/>
            <person name="Iida T."/>
            <person name="Fujita J."/>
            <person name="Nakamura S."/>
        </authorList>
    </citation>
    <scope>NUCLEOTIDE SEQUENCE [LARGE SCALE GENOMIC DNA]</scope>
    <source>
        <strain evidence="3 4">JCM 13574</strain>
    </source>
</reference>
<evidence type="ECO:0000256" key="1">
    <source>
        <dbReference type="SAM" id="SignalP"/>
    </source>
</evidence>
<feature type="signal peptide" evidence="1">
    <location>
        <begin position="1"/>
        <end position="37"/>
    </location>
</feature>
<keyword evidence="4" id="KW-1185">Reference proteome</keyword>
<protein>
    <recommendedName>
        <fullName evidence="2">DUF732 domain-containing protein</fullName>
    </recommendedName>
</protein>
<dbReference type="Proteomes" id="UP000466517">
    <property type="component" value="Chromosome"/>
</dbReference>
<organism evidence="3 4">
    <name type="scientific">Mycolicibacterium madagascariense</name>
    <dbReference type="NCBI Taxonomy" id="212765"/>
    <lineage>
        <taxon>Bacteria</taxon>
        <taxon>Bacillati</taxon>
        <taxon>Actinomycetota</taxon>
        <taxon>Actinomycetes</taxon>
        <taxon>Mycobacteriales</taxon>
        <taxon>Mycobacteriaceae</taxon>
        <taxon>Mycolicibacterium</taxon>
    </lineage>
</organism>
<dbReference type="EMBL" id="AP022610">
    <property type="protein sequence ID" value="BBZ28789.1"/>
    <property type="molecule type" value="Genomic_DNA"/>
</dbReference>
<feature type="chain" id="PRO_5029605945" description="DUF732 domain-containing protein" evidence="1">
    <location>
        <begin position="38"/>
        <end position="135"/>
    </location>
</feature>
<proteinExistence type="predicted"/>
<accession>A0A7I7XHW5</accession>
<name>A0A7I7XHW5_9MYCO</name>
<dbReference type="InterPro" id="IPR007969">
    <property type="entry name" value="DUF732"/>
</dbReference>
<dbReference type="KEGG" id="mmag:MMAD_30840"/>
<sequence>MHSKIFPGAVSSRAARIAAVTAGALCAAVLAAAPASADPTSDFLNDLGGAGMGMADPGQAADLGQSVCPMLSQPGQDLADTAAKVAQTGGMSLGPATMFTGMAISAFCPGAMSAMANGDSPIPLGLLSGLGGLGN</sequence>
<feature type="domain" description="DUF732" evidence="2">
    <location>
        <begin position="42"/>
        <end position="109"/>
    </location>
</feature>
<dbReference type="Pfam" id="PF05305">
    <property type="entry name" value="DUF732"/>
    <property type="match status" value="1"/>
</dbReference>
<evidence type="ECO:0000259" key="2">
    <source>
        <dbReference type="Pfam" id="PF05305"/>
    </source>
</evidence>